<gene>
    <name evidence="1" type="ORF">P7H09_00425</name>
</gene>
<evidence type="ECO:0000313" key="2">
    <source>
        <dbReference type="Proteomes" id="UP001259239"/>
    </source>
</evidence>
<reference evidence="1" key="1">
    <citation type="journal article" date="2023" name="J. Vet. Diagn. Invest.">
        <title>Oxytetracycline-resistant Paenibacillus larvae identified in commercial beekeeping operations in Saskatchewan using pooled honey sampling.</title>
        <authorList>
            <person name="Obshta O."/>
            <person name="Zabrodski M.W."/>
            <person name="Soomro T."/>
            <person name="Wilson G."/>
            <person name="Masood F."/>
            <person name="Thebeau J."/>
            <person name="Silva M.C.B."/>
            <person name="Biganski S."/>
            <person name="Kozii I.V."/>
            <person name="Koziy R.V."/>
            <person name="Raza M.F."/>
            <person name="Jose M.S."/>
            <person name="Simko E."/>
            <person name="Wood S.C."/>
        </authorList>
    </citation>
    <scope>NUCLEOTIDE SEQUENCE</scope>
    <source>
        <strain evidence="1">PL001</strain>
    </source>
</reference>
<accession>A0AAP5JPV5</accession>
<dbReference type="EMBL" id="JARQGV010000004">
    <property type="protein sequence ID" value="MDT2249902.1"/>
    <property type="molecule type" value="Genomic_DNA"/>
</dbReference>
<proteinExistence type="predicted"/>
<dbReference type="Proteomes" id="UP001259239">
    <property type="component" value="Unassembled WGS sequence"/>
</dbReference>
<organism evidence="1 2">
    <name type="scientific">Paenibacillus larvae</name>
    <dbReference type="NCBI Taxonomy" id="1464"/>
    <lineage>
        <taxon>Bacteria</taxon>
        <taxon>Bacillati</taxon>
        <taxon>Bacillota</taxon>
        <taxon>Bacilli</taxon>
        <taxon>Bacillales</taxon>
        <taxon>Paenibacillaceae</taxon>
        <taxon>Paenibacillus</taxon>
    </lineage>
</organism>
<protein>
    <submittedName>
        <fullName evidence="1">Uncharacterized protein</fullName>
    </submittedName>
</protein>
<sequence length="117" mass="13100">MKKYRKKPVVVSAEQWWKVGDVPDAQIRELDPDGVCKNICKVCGNSVALHGHCKTLEGWLIVCPGDYIIQGVKGEYYPCKPDIFTETYESVETSENQLPKGTEVTSSEVEIQSTTTF</sequence>
<dbReference type="RefSeq" id="WP_198963594.1">
    <property type="nucleotide sequence ID" value="NZ_CBCRXL010000063.1"/>
</dbReference>
<reference evidence="1" key="2">
    <citation type="submission" date="2023-03" db="EMBL/GenBank/DDBJ databases">
        <authorList>
            <person name="Obshta O."/>
            <person name="Zabrodski M.W."/>
            <person name="Soomro T."/>
            <person name="Wilson G."/>
            <person name="Masood F."/>
            <person name="Thebeau J."/>
            <person name="Bezerra Da Silva M.C."/>
            <person name="Raza F."/>
            <person name="Biganski S."/>
            <person name="Jose M."/>
            <person name="Camilli M."/>
            <person name="Kozii I.V."/>
            <person name="Kozii R.V."/>
            <person name="Simko E."/>
            <person name="Wood S.C."/>
        </authorList>
    </citation>
    <scope>NUCLEOTIDE SEQUENCE</scope>
    <source>
        <strain evidence="1">PL001</strain>
    </source>
</reference>
<evidence type="ECO:0000313" key="1">
    <source>
        <dbReference type="EMBL" id="MDT2249902.1"/>
    </source>
</evidence>
<comment type="caution">
    <text evidence="1">The sequence shown here is derived from an EMBL/GenBank/DDBJ whole genome shotgun (WGS) entry which is preliminary data.</text>
</comment>
<name>A0AAP5JPV5_9BACL</name>
<dbReference type="AlphaFoldDB" id="A0AAP5JPV5"/>